<name>A0A0B1TPK9_OESDE</name>
<accession>A0A0B1TPK9</accession>
<reference evidence="1 2" key="1">
    <citation type="submission" date="2014-03" db="EMBL/GenBank/DDBJ databases">
        <title>Draft genome of the hookworm Oesophagostomum dentatum.</title>
        <authorList>
            <person name="Mitreva M."/>
        </authorList>
    </citation>
    <scope>NUCLEOTIDE SEQUENCE [LARGE SCALE GENOMIC DNA]</scope>
    <source>
        <strain evidence="1 2">OD-Hann</strain>
    </source>
</reference>
<organism evidence="1 2">
    <name type="scientific">Oesophagostomum dentatum</name>
    <name type="common">Nodular worm</name>
    <dbReference type="NCBI Taxonomy" id="61180"/>
    <lineage>
        <taxon>Eukaryota</taxon>
        <taxon>Metazoa</taxon>
        <taxon>Ecdysozoa</taxon>
        <taxon>Nematoda</taxon>
        <taxon>Chromadorea</taxon>
        <taxon>Rhabditida</taxon>
        <taxon>Rhabditina</taxon>
        <taxon>Rhabditomorpha</taxon>
        <taxon>Strongyloidea</taxon>
        <taxon>Strongylidae</taxon>
        <taxon>Oesophagostomum</taxon>
    </lineage>
</organism>
<sequence>MESILTRSFRKISPIMRYRGHIFSSNNVTLYNNKKCSFLGYVRMSRQLAIKIVSHFQASNQ</sequence>
<evidence type="ECO:0000313" key="2">
    <source>
        <dbReference type="Proteomes" id="UP000053660"/>
    </source>
</evidence>
<dbReference type="AlphaFoldDB" id="A0A0B1TPK9"/>
<evidence type="ECO:0000313" key="1">
    <source>
        <dbReference type="EMBL" id="KHJ97757.1"/>
    </source>
</evidence>
<gene>
    <name evidence="1" type="ORF">OESDEN_02263</name>
</gene>
<dbReference type="EMBL" id="KN549402">
    <property type="protein sequence ID" value="KHJ97757.1"/>
    <property type="molecule type" value="Genomic_DNA"/>
</dbReference>
<dbReference type="Proteomes" id="UP000053660">
    <property type="component" value="Unassembled WGS sequence"/>
</dbReference>
<protein>
    <submittedName>
        <fullName evidence="1">Uncharacterized protein</fullName>
    </submittedName>
</protein>
<keyword evidence="2" id="KW-1185">Reference proteome</keyword>
<proteinExistence type="predicted"/>